<dbReference type="InterPro" id="IPR050196">
    <property type="entry name" value="Cytochrome_P450_Monoox"/>
</dbReference>
<organism evidence="10 11">
    <name type="scientific">Limulus polyphemus</name>
    <name type="common">Atlantic horseshoe crab</name>
    <dbReference type="NCBI Taxonomy" id="6850"/>
    <lineage>
        <taxon>Eukaryota</taxon>
        <taxon>Metazoa</taxon>
        <taxon>Ecdysozoa</taxon>
        <taxon>Arthropoda</taxon>
        <taxon>Chelicerata</taxon>
        <taxon>Merostomata</taxon>
        <taxon>Xiphosura</taxon>
        <taxon>Limulidae</taxon>
        <taxon>Limulus</taxon>
    </lineage>
</organism>
<proteinExistence type="inferred from homology"/>
<dbReference type="PRINTS" id="PR00385">
    <property type="entry name" value="P450"/>
</dbReference>
<evidence type="ECO:0000313" key="11">
    <source>
        <dbReference type="RefSeq" id="XP_022239837.1"/>
    </source>
</evidence>
<dbReference type="PROSITE" id="PS00086">
    <property type="entry name" value="CYTOCHROME_P450"/>
    <property type="match status" value="1"/>
</dbReference>
<dbReference type="PANTHER" id="PTHR24291">
    <property type="entry name" value="CYTOCHROME P450 FAMILY 4"/>
    <property type="match status" value="1"/>
</dbReference>
<evidence type="ECO:0000256" key="4">
    <source>
        <dbReference type="ARBA" id="ARBA00022617"/>
    </source>
</evidence>
<keyword evidence="5" id="KW-0256">Endoplasmic reticulum</keyword>
<keyword evidence="10" id="KW-1185">Reference proteome</keyword>
<evidence type="ECO:0000256" key="7">
    <source>
        <dbReference type="ARBA" id="ARBA00023033"/>
    </source>
</evidence>
<dbReference type="PANTHER" id="PTHR24291:SF189">
    <property type="entry name" value="CYTOCHROME P450 4C3-RELATED"/>
    <property type="match status" value="1"/>
</dbReference>
<comment type="cofactor">
    <cofactor evidence="1">
        <name>heme</name>
        <dbReference type="ChEBI" id="CHEBI:30413"/>
    </cofactor>
</comment>
<dbReference type="GeneID" id="106458017"/>
<evidence type="ECO:0000256" key="3">
    <source>
        <dbReference type="ARBA" id="ARBA00010617"/>
    </source>
</evidence>
<dbReference type="InterPro" id="IPR001128">
    <property type="entry name" value="Cyt_P450"/>
</dbReference>
<evidence type="ECO:0000256" key="8">
    <source>
        <dbReference type="ARBA" id="ARBA00023136"/>
    </source>
</evidence>
<keyword evidence="6 9" id="KW-0408">Iron</keyword>
<name>A0ABM1S882_LIMPO</name>
<evidence type="ECO:0000313" key="10">
    <source>
        <dbReference type="Proteomes" id="UP000694941"/>
    </source>
</evidence>
<evidence type="ECO:0000256" key="6">
    <source>
        <dbReference type="ARBA" id="ARBA00023004"/>
    </source>
</evidence>
<dbReference type="InterPro" id="IPR017972">
    <property type="entry name" value="Cyt_P450_CS"/>
</dbReference>
<keyword evidence="8" id="KW-0472">Membrane</keyword>
<accession>A0ABM1S882</accession>
<evidence type="ECO:0000256" key="2">
    <source>
        <dbReference type="ARBA" id="ARBA00004586"/>
    </source>
</evidence>
<dbReference type="InterPro" id="IPR002401">
    <property type="entry name" value="Cyt_P450_E_grp-I"/>
</dbReference>
<keyword evidence="4 9" id="KW-0349">Heme</keyword>
<comment type="subcellular location">
    <subcellularLocation>
        <location evidence="2">Endoplasmic reticulum membrane</location>
    </subcellularLocation>
</comment>
<keyword evidence="9" id="KW-0560">Oxidoreductase</keyword>
<sequence length="270" mass="31195">MTGDQEADCTCMVVIQLSPSSAPMRGSRILEDGNKKAIQCARKKELLPEVTIKQENQFYFCVITDLYIYIYYFSQGHDTTAVGISWAIYALGLYPDIQVKVQEEVDSIFGDDHDRPITADDLKQMKYMELVLKETQRLFPSAPFIARDLVENLNVNGYVLPKGTTCIILTYMLHRNEEVFANPEKFDPERFLPENCVGRHPYAYTPFSAGPRNCIGQKFAFIEEKVMLATIVRHFNITSLDQRDKLEIKMEMVLRSKNGLRIRMEERRKK</sequence>
<protein>
    <submittedName>
        <fullName evidence="11">Cytochrome P450 4c3-like</fullName>
    </submittedName>
</protein>
<reference evidence="11" key="1">
    <citation type="submission" date="2025-08" db="UniProtKB">
        <authorList>
            <consortium name="RefSeq"/>
        </authorList>
    </citation>
    <scope>IDENTIFICATION</scope>
    <source>
        <tissue evidence="11">Muscle</tissue>
    </source>
</reference>
<gene>
    <name evidence="11" type="primary">LOC106458017</name>
</gene>
<dbReference type="Gene3D" id="1.10.630.10">
    <property type="entry name" value="Cytochrome P450"/>
    <property type="match status" value="1"/>
</dbReference>
<comment type="similarity">
    <text evidence="3 9">Belongs to the cytochrome P450 family.</text>
</comment>
<dbReference type="PRINTS" id="PR00463">
    <property type="entry name" value="EP450I"/>
</dbReference>
<dbReference type="InterPro" id="IPR036396">
    <property type="entry name" value="Cyt_P450_sf"/>
</dbReference>
<keyword evidence="9" id="KW-0479">Metal-binding</keyword>
<dbReference type="RefSeq" id="XP_022239837.1">
    <property type="nucleotide sequence ID" value="XM_022384129.1"/>
</dbReference>
<keyword evidence="7 9" id="KW-0503">Monooxygenase</keyword>
<evidence type="ECO:0000256" key="1">
    <source>
        <dbReference type="ARBA" id="ARBA00001971"/>
    </source>
</evidence>
<evidence type="ECO:0000256" key="9">
    <source>
        <dbReference type="RuleBase" id="RU000461"/>
    </source>
</evidence>
<dbReference type="SUPFAM" id="SSF48264">
    <property type="entry name" value="Cytochrome P450"/>
    <property type="match status" value="1"/>
</dbReference>
<dbReference type="Pfam" id="PF00067">
    <property type="entry name" value="p450"/>
    <property type="match status" value="1"/>
</dbReference>
<evidence type="ECO:0000256" key="5">
    <source>
        <dbReference type="ARBA" id="ARBA00022824"/>
    </source>
</evidence>
<dbReference type="Proteomes" id="UP000694941">
    <property type="component" value="Unplaced"/>
</dbReference>